<feature type="transmembrane region" description="Helical" evidence="6">
    <location>
        <begin position="280"/>
        <end position="302"/>
    </location>
</feature>
<dbReference type="GO" id="GO:0005886">
    <property type="term" value="C:plasma membrane"/>
    <property type="evidence" value="ECO:0007669"/>
    <property type="project" value="UniProtKB-SubCell"/>
</dbReference>
<evidence type="ECO:0000256" key="2">
    <source>
        <dbReference type="ARBA" id="ARBA00022475"/>
    </source>
</evidence>
<feature type="transmembrane region" description="Helical" evidence="6">
    <location>
        <begin position="110"/>
        <end position="127"/>
    </location>
</feature>
<dbReference type="Proteomes" id="UP000601223">
    <property type="component" value="Unassembled WGS sequence"/>
</dbReference>
<evidence type="ECO:0000313" key="9">
    <source>
        <dbReference type="Proteomes" id="UP000601223"/>
    </source>
</evidence>
<evidence type="ECO:0000259" key="7">
    <source>
        <dbReference type="Pfam" id="PF00482"/>
    </source>
</evidence>
<dbReference type="AlphaFoldDB" id="A0A8J3JH46"/>
<dbReference type="Pfam" id="PF00482">
    <property type="entry name" value="T2SSF"/>
    <property type="match status" value="1"/>
</dbReference>
<reference evidence="8 9" key="1">
    <citation type="submission" date="2021-01" db="EMBL/GenBank/DDBJ databases">
        <title>Whole genome shotgun sequence of Catellatospora bangladeshensis NBRC 107357.</title>
        <authorList>
            <person name="Komaki H."/>
            <person name="Tamura T."/>
        </authorList>
    </citation>
    <scope>NUCLEOTIDE SEQUENCE [LARGE SCALE GENOMIC DNA]</scope>
    <source>
        <strain evidence="8 9">NBRC 107357</strain>
    </source>
</reference>
<organism evidence="8 9">
    <name type="scientific">Catellatospora bangladeshensis</name>
    <dbReference type="NCBI Taxonomy" id="310355"/>
    <lineage>
        <taxon>Bacteria</taxon>
        <taxon>Bacillati</taxon>
        <taxon>Actinomycetota</taxon>
        <taxon>Actinomycetes</taxon>
        <taxon>Micromonosporales</taxon>
        <taxon>Micromonosporaceae</taxon>
        <taxon>Catellatospora</taxon>
    </lineage>
</organism>
<feature type="transmembrane region" description="Helical" evidence="6">
    <location>
        <begin position="133"/>
        <end position="154"/>
    </location>
</feature>
<comment type="subcellular location">
    <subcellularLocation>
        <location evidence="1">Cell membrane</location>
        <topology evidence="1">Multi-pass membrane protein</topology>
    </subcellularLocation>
</comment>
<dbReference type="Gene3D" id="1.20.81.30">
    <property type="entry name" value="Type II secretion system (T2SS), domain F"/>
    <property type="match status" value="1"/>
</dbReference>
<evidence type="ECO:0000256" key="4">
    <source>
        <dbReference type="ARBA" id="ARBA00022989"/>
    </source>
</evidence>
<protein>
    <recommendedName>
        <fullName evidence="7">Type II secretion system protein GspF domain-containing protein</fullName>
    </recommendedName>
</protein>
<evidence type="ECO:0000256" key="1">
    <source>
        <dbReference type="ARBA" id="ARBA00004651"/>
    </source>
</evidence>
<keyword evidence="3 6" id="KW-0812">Transmembrane</keyword>
<feature type="transmembrane region" description="Helical" evidence="6">
    <location>
        <begin position="6"/>
        <end position="30"/>
    </location>
</feature>
<dbReference type="InterPro" id="IPR042094">
    <property type="entry name" value="T2SS_GspF_sf"/>
</dbReference>
<sequence length="311" mass="33471">MTVNQQILLNVGIGAIFLAILVAVVTLASASVGRAGVAKALETIDTVYAPGSAAVAEESLGDRLKPAARQVSALGRVLTPRGATARLQVWLDLAGNPVAWPPERIMEMQGISLLLFAFVGGAFGFVLDFAGTTLVLTVVLAAAFGFWVPFIAVYDRALRRQQEIRRQLPDALDLLTLSVEAGLGFDSALVQVAQTMPGALSREFARVLQEMQMGRRRAEALRDLAARTSVPELKTIATSLVQAGELGIPIAGVLREQARQMRIKRRQRAEEQARKLPVKIIFPLILCLFPAVFIVVIGPGAVKIVENFAAR</sequence>
<comment type="caution">
    <text evidence="8">The sequence shown here is derived from an EMBL/GenBank/DDBJ whole genome shotgun (WGS) entry which is preliminary data.</text>
</comment>
<dbReference type="InterPro" id="IPR018076">
    <property type="entry name" value="T2SS_GspF_dom"/>
</dbReference>
<proteinExistence type="predicted"/>
<keyword evidence="9" id="KW-1185">Reference proteome</keyword>
<gene>
    <name evidence="8" type="ORF">Cba03nite_58500</name>
</gene>
<keyword evidence="5 6" id="KW-0472">Membrane</keyword>
<feature type="domain" description="Type II secretion system protein GspF" evidence="7">
    <location>
        <begin position="172"/>
        <end position="297"/>
    </location>
</feature>
<keyword evidence="4 6" id="KW-1133">Transmembrane helix</keyword>
<dbReference type="PANTHER" id="PTHR35007:SF2">
    <property type="entry name" value="PILUS ASSEMBLE PROTEIN"/>
    <property type="match status" value="1"/>
</dbReference>
<name>A0A8J3JH46_9ACTN</name>
<dbReference type="PANTHER" id="PTHR35007">
    <property type="entry name" value="INTEGRAL MEMBRANE PROTEIN-RELATED"/>
    <property type="match status" value="1"/>
</dbReference>
<keyword evidence="2" id="KW-1003">Cell membrane</keyword>
<accession>A0A8J3JH46</accession>
<evidence type="ECO:0000256" key="6">
    <source>
        <dbReference type="SAM" id="Phobius"/>
    </source>
</evidence>
<dbReference type="EMBL" id="BONF01000038">
    <property type="protein sequence ID" value="GIF84501.1"/>
    <property type="molecule type" value="Genomic_DNA"/>
</dbReference>
<evidence type="ECO:0000256" key="5">
    <source>
        <dbReference type="ARBA" id="ARBA00023136"/>
    </source>
</evidence>
<evidence type="ECO:0000256" key="3">
    <source>
        <dbReference type="ARBA" id="ARBA00022692"/>
    </source>
</evidence>
<evidence type="ECO:0000313" key="8">
    <source>
        <dbReference type="EMBL" id="GIF84501.1"/>
    </source>
</evidence>